<dbReference type="WBParaSite" id="nRc.2.0.1.t08946-RA">
    <property type="protein sequence ID" value="nRc.2.0.1.t08946-RA"/>
    <property type="gene ID" value="nRc.2.0.1.g08946"/>
</dbReference>
<name>A0A915I5B2_ROMCU</name>
<keyword evidence="1" id="KW-0472">Membrane</keyword>
<dbReference type="Proteomes" id="UP000887565">
    <property type="component" value="Unplaced"/>
</dbReference>
<feature type="transmembrane region" description="Helical" evidence="1">
    <location>
        <begin position="20"/>
        <end position="40"/>
    </location>
</feature>
<keyword evidence="1" id="KW-0812">Transmembrane</keyword>
<evidence type="ECO:0000256" key="1">
    <source>
        <dbReference type="SAM" id="Phobius"/>
    </source>
</evidence>
<protein>
    <submittedName>
        <fullName evidence="3">Uncharacterized protein</fullName>
    </submittedName>
</protein>
<sequence>MFDYRHGLRGVRIETLLQALLIVVTTGTITPVLICSSINLPNWDPSRCISSRNNSPALKCVSFNQEWFLPLPINVINDFGTEYVGVDLMF</sequence>
<organism evidence="2 3">
    <name type="scientific">Romanomermis culicivorax</name>
    <name type="common">Nematode worm</name>
    <dbReference type="NCBI Taxonomy" id="13658"/>
    <lineage>
        <taxon>Eukaryota</taxon>
        <taxon>Metazoa</taxon>
        <taxon>Ecdysozoa</taxon>
        <taxon>Nematoda</taxon>
        <taxon>Enoplea</taxon>
        <taxon>Dorylaimia</taxon>
        <taxon>Mermithida</taxon>
        <taxon>Mermithoidea</taxon>
        <taxon>Mermithidae</taxon>
        <taxon>Romanomermis</taxon>
    </lineage>
</organism>
<reference evidence="3" key="1">
    <citation type="submission" date="2022-11" db="UniProtKB">
        <authorList>
            <consortium name="WormBaseParasite"/>
        </authorList>
    </citation>
    <scope>IDENTIFICATION</scope>
</reference>
<accession>A0A915I5B2</accession>
<keyword evidence="1" id="KW-1133">Transmembrane helix</keyword>
<proteinExistence type="predicted"/>
<dbReference type="AlphaFoldDB" id="A0A915I5B2"/>
<evidence type="ECO:0000313" key="3">
    <source>
        <dbReference type="WBParaSite" id="nRc.2.0.1.t08946-RA"/>
    </source>
</evidence>
<evidence type="ECO:0000313" key="2">
    <source>
        <dbReference type="Proteomes" id="UP000887565"/>
    </source>
</evidence>
<keyword evidence="2" id="KW-1185">Reference proteome</keyword>